<dbReference type="SUPFAM" id="SSF81995">
    <property type="entry name" value="beta-sandwich domain of Sec23/24"/>
    <property type="match status" value="1"/>
</dbReference>
<keyword evidence="5" id="KW-1185">Reference proteome</keyword>
<evidence type="ECO:0000313" key="5">
    <source>
        <dbReference type="Proteomes" id="UP001152755"/>
    </source>
</evidence>
<keyword evidence="2" id="KW-0472">Membrane</keyword>
<feature type="region of interest" description="Disordered" evidence="1">
    <location>
        <begin position="1"/>
        <end position="46"/>
    </location>
</feature>
<organism evidence="4 5">
    <name type="scientific">Speluncibacter jeojiensis</name>
    <dbReference type="NCBI Taxonomy" id="2710754"/>
    <lineage>
        <taxon>Bacteria</taxon>
        <taxon>Bacillati</taxon>
        <taxon>Actinomycetota</taxon>
        <taxon>Actinomycetes</taxon>
        <taxon>Mycobacteriales</taxon>
        <taxon>Speluncibacteraceae</taxon>
        <taxon>Speluncibacter</taxon>
    </lineage>
</organism>
<keyword evidence="2" id="KW-0812">Transmembrane</keyword>
<feature type="compositionally biased region" description="Pro residues" evidence="1">
    <location>
        <begin position="36"/>
        <end position="46"/>
    </location>
</feature>
<feature type="transmembrane region" description="Helical" evidence="2">
    <location>
        <begin position="78"/>
        <end position="110"/>
    </location>
</feature>
<evidence type="ECO:0000256" key="1">
    <source>
        <dbReference type="SAM" id="MobiDB-lite"/>
    </source>
</evidence>
<gene>
    <name evidence="4" type="ORF">NVS88_17880</name>
</gene>
<feature type="domain" description="DUF4190" evidence="3">
    <location>
        <begin position="74"/>
        <end position="141"/>
    </location>
</feature>
<evidence type="ECO:0000259" key="3">
    <source>
        <dbReference type="Pfam" id="PF13828"/>
    </source>
</evidence>
<dbReference type="AlphaFoldDB" id="A0A9X4M724"/>
<dbReference type="EMBL" id="JANRHA010000013">
    <property type="protein sequence ID" value="MDG3016428.1"/>
    <property type="molecule type" value="Genomic_DNA"/>
</dbReference>
<dbReference type="InterPro" id="IPR025241">
    <property type="entry name" value="DUF4190"/>
</dbReference>
<reference evidence="4" key="1">
    <citation type="submission" date="2022-08" db="EMBL/GenBank/DDBJ databases">
        <title>Genome analysis of Corynebacteriales strain.</title>
        <authorList>
            <person name="Lee S.D."/>
        </authorList>
    </citation>
    <scope>NUCLEOTIDE SEQUENCE</scope>
    <source>
        <strain evidence="4">D3-21</strain>
    </source>
</reference>
<accession>A0A9X4M724</accession>
<evidence type="ECO:0000256" key="2">
    <source>
        <dbReference type="SAM" id="Phobius"/>
    </source>
</evidence>
<sequence>MSYPPAPPPPGSEPPEPYPSGDHPQGSYPSGQYPPGSYPPGSYPPAGYPPGSYPPGPYPPAPGYYGGPPPRNGMGITALILGLVSIVGAFILGLGIIPGVLAIIFGVVGYRRSTRGEATNRGIAIAGIVTGIIGVLLAILAIVLLITVFRHAGIGDYVTCVRDANGDQARIDQCMREFENRIPGYTSTTP</sequence>
<keyword evidence="2" id="KW-1133">Transmembrane helix</keyword>
<name>A0A9X4M724_9ACTN</name>
<proteinExistence type="predicted"/>
<feature type="compositionally biased region" description="Pro residues" evidence="1">
    <location>
        <begin position="1"/>
        <end position="18"/>
    </location>
</feature>
<comment type="caution">
    <text evidence="4">The sequence shown here is derived from an EMBL/GenBank/DDBJ whole genome shotgun (WGS) entry which is preliminary data.</text>
</comment>
<dbReference type="Pfam" id="PF13828">
    <property type="entry name" value="DUF4190"/>
    <property type="match status" value="1"/>
</dbReference>
<feature type="transmembrane region" description="Helical" evidence="2">
    <location>
        <begin position="122"/>
        <end position="149"/>
    </location>
</feature>
<evidence type="ECO:0000313" key="4">
    <source>
        <dbReference type="EMBL" id="MDG3016428.1"/>
    </source>
</evidence>
<dbReference type="Proteomes" id="UP001152755">
    <property type="component" value="Unassembled WGS sequence"/>
</dbReference>
<feature type="compositionally biased region" description="Low complexity" evidence="1">
    <location>
        <begin position="19"/>
        <end position="35"/>
    </location>
</feature>
<protein>
    <submittedName>
        <fullName evidence="4">DUF4190 domain-containing protein</fullName>
    </submittedName>
</protein>
<dbReference type="RefSeq" id="WP_277830573.1">
    <property type="nucleotide sequence ID" value="NZ_JAAIVF010000001.1"/>
</dbReference>